<gene>
    <name evidence="3" type="ORF">Plil01_001004700</name>
</gene>
<evidence type="ECO:0000259" key="2">
    <source>
        <dbReference type="PROSITE" id="PS50222"/>
    </source>
</evidence>
<evidence type="ECO:0000313" key="4">
    <source>
        <dbReference type="Proteomes" id="UP001165083"/>
    </source>
</evidence>
<dbReference type="OrthoDB" id="5593063at2759"/>
<protein>
    <submittedName>
        <fullName evidence="3">Unnamed protein product</fullName>
    </submittedName>
</protein>
<proteinExistence type="predicted"/>
<dbReference type="PROSITE" id="PS00018">
    <property type="entry name" value="EF_HAND_1"/>
    <property type="match status" value="1"/>
</dbReference>
<sequence length="160" mass="17851">MFSLMDTDVNALILTVILTGEKISTADADQYLDALDYDQNGVVDFSDILSWVAVMKANYKKHDSSSILSWATLQNGVRVLVRNVTFSKACLWLAFACLLRDILVPKQRKVIKSSSVRLLGTASLLLYMIDLLSGGAAGRERRFSSLLQVFGLIKQRFRSK</sequence>
<dbReference type="GO" id="GO:0005509">
    <property type="term" value="F:calcium ion binding"/>
    <property type="evidence" value="ECO:0007669"/>
    <property type="project" value="InterPro"/>
</dbReference>
<dbReference type="Proteomes" id="UP001165083">
    <property type="component" value="Unassembled WGS sequence"/>
</dbReference>
<dbReference type="InterPro" id="IPR018247">
    <property type="entry name" value="EF_Hand_1_Ca_BS"/>
</dbReference>
<organism evidence="3 4">
    <name type="scientific">Phytophthora lilii</name>
    <dbReference type="NCBI Taxonomy" id="2077276"/>
    <lineage>
        <taxon>Eukaryota</taxon>
        <taxon>Sar</taxon>
        <taxon>Stramenopiles</taxon>
        <taxon>Oomycota</taxon>
        <taxon>Peronosporomycetes</taxon>
        <taxon>Peronosporales</taxon>
        <taxon>Peronosporaceae</taxon>
        <taxon>Phytophthora</taxon>
    </lineage>
</organism>
<comment type="caution">
    <text evidence="3">The sequence shown here is derived from an EMBL/GenBank/DDBJ whole genome shotgun (WGS) entry which is preliminary data.</text>
</comment>
<name>A0A9W6WRR3_9STRA</name>
<reference evidence="3" key="1">
    <citation type="submission" date="2023-04" db="EMBL/GenBank/DDBJ databases">
        <title>Phytophthora lilii NBRC 32176.</title>
        <authorList>
            <person name="Ichikawa N."/>
            <person name="Sato H."/>
            <person name="Tonouchi N."/>
        </authorList>
    </citation>
    <scope>NUCLEOTIDE SEQUENCE</scope>
    <source>
        <strain evidence="3">NBRC 32176</strain>
    </source>
</reference>
<dbReference type="InterPro" id="IPR011992">
    <property type="entry name" value="EF-hand-dom_pair"/>
</dbReference>
<dbReference type="PROSITE" id="PS50222">
    <property type="entry name" value="EF_HAND_2"/>
    <property type="match status" value="1"/>
</dbReference>
<dbReference type="InterPro" id="IPR002048">
    <property type="entry name" value="EF_hand_dom"/>
</dbReference>
<dbReference type="AlphaFoldDB" id="A0A9W6WRR3"/>
<accession>A0A9W6WRR3</accession>
<dbReference type="SUPFAM" id="SSF47473">
    <property type="entry name" value="EF-hand"/>
    <property type="match status" value="1"/>
</dbReference>
<keyword evidence="4" id="KW-1185">Reference proteome</keyword>
<keyword evidence="1" id="KW-0106">Calcium</keyword>
<feature type="domain" description="EF-hand" evidence="2">
    <location>
        <begin position="23"/>
        <end position="58"/>
    </location>
</feature>
<evidence type="ECO:0000313" key="3">
    <source>
        <dbReference type="EMBL" id="GMF24487.1"/>
    </source>
</evidence>
<dbReference type="EMBL" id="BSXW01000519">
    <property type="protein sequence ID" value="GMF24487.1"/>
    <property type="molecule type" value="Genomic_DNA"/>
</dbReference>
<evidence type="ECO:0000256" key="1">
    <source>
        <dbReference type="ARBA" id="ARBA00022837"/>
    </source>
</evidence>